<evidence type="ECO:0000256" key="6">
    <source>
        <dbReference type="ARBA" id="ARBA00022989"/>
    </source>
</evidence>
<evidence type="ECO:0000256" key="7">
    <source>
        <dbReference type="ARBA" id="ARBA00023136"/>
    </source>
</evidence>
<gene>
    <name evidence="10" type="ORF">LS71_004125</name>
</gene>
<keyword evidence="5 8" id="KW-0812">Transmembrane</keyword>
<keyword evidence="4 8" id="KW-1003">Cell membrane</keyword>
<dbReference type="InterPro" id="IPR047817">
    <property type="entry name" value="ABC2_TM_bact-type"/>
</dbReference>
<comment type="caution">
    <text evidence="10">The sequence shown here is derived from an EMBL/GenBank/DDBJ whole genome shotgun (WGS) entry which is preliminary data.</text>
</comment>
<dbReference type="EMBL" id="JRPR02000002">
    <property type="protein sequence ID" value="TLD96796.1"/>
    <property type="molecule type" value="Genomic_DNA"/>
</dbReference>
<dbReference type="STRING" id="1677920.LS71_01040"/>
<dbReference type="PRINTS" id="PR00164">
    <property type="entry name" value="ABC2TRNSPORT"/>
</dbReference>
<organism evidence="10 11">
    <name type="scientific">Helicobacter jaachi</name>
    <dbReference type="NCBI Taxonomy" id="1677920"/>
    <lineage>
        <taxon>Bacteria</taxon>
        <taxon>Pseudomonadati</taxon>
        <taxon>Campylobacterota</taxon>
        <taxon>Epsilonproteobacteria</taxon>
        <taxon>Campylobacterales</taxon>
        <taxon>Helicobacteraceae</taxon>
        <taxon>Helicobacter</taxon>
    </lineage>
</organism>
<protein>
    <recommendedName>
        <fullName evidence="8">Transport permease protein</fullName>
    </recommendedName>
</protein>
<comment type="similarity">
    <text evidence="2 8">Belongs to the ABC-2 integral membrane protein family.</text>
</comment>
<dbReference type="PROSITE" id="PS51012">
    <property type="entry name" value="ABC_TM2"/>
    <property type="match status" value="1"/>
</dbReference>
<feature type="transmembrane region" description="Helical" evidence="8">
    <location>
        <begin position="169"/>
        <end position="194"/>
    </location>
</feature>
<keyword evidence="3 8" id="KW-0813">Transport</keyword>
<dbReference type="Pfam" id="PF12698">
    <property type="entry name" value="ABC2_membrane_3"/>
    <property type="match status" value="1"/>
</dbReference>
<dbReference type="Proteomes" id="UP000029733">
    <property type="component" value="Unassembled WGS sequence"/>
</dbReference>
<feature type="domain" description="ABC transmembrane type-2" evidence="9">
    <location>
        <begin position="137"/>
        <end position="364"/>
    </location>
</feature>
<dbReference type="AlphaFoldDB" id="A0A4U8TAA3"/>
<dbReference type="InterPro" id="IPR000412">
    <property type="entry name" value="ABC_2_transport"/>
</dbReference>
<sequence>MKQTHFKAFIAFSKKEFYHILRDVRTMMILLLMPIIQLLLFGFALNNEVKNINFALLDLQKDYLSSKLISALSSNPYFTLDKIIESKKDLQDIFANNRLDMVVAFDNTTPARVQLLLDASDANRASSIYLFTQGVLLSHLATSHQSLKPAQISITPHTTMLFNPQGKSAYSFVPGLLGMILMLICAMMTSVSIVREKELGSMETLLTSPINPLVMILGKILPYFTLSFVSLLVVLVVCVSLLDLHIVGSFGLLLALCVLYLILSLSIGLLVSNIAKTQIVAMLVSGMLFMMPIMLLSGMMFPIESMPLILQYISHIIPAKWFIIALKKIMLQGLGIAFVWSEFMILSLMLGVILLISLKTFKVRL</sequence>
<keyword evidence="11" id="KW-1185">Reference proteome</keyword>
<proteinExistence type="inferred from homology"/>
<evidence type="ECO:0000256" key="4">
    <source>
        <dbReference type="ARBA" id="ARBA00022475"/>
    </source>
</evidence>
<evidence type="ECO:0000256" key="5">
    <source>
        <dbReference type="ARBA" id="ARBA00022692"/>
    </source>
</evidence>
<feature type="transmembrane region" description="Helical" evidence="8">
    <location>
        <begin position="24"/>
        <end position="45"/>
    </location>
</feature>
<evidence type="ECO:0000256" key="1">
    <source>
        <dbReference type="ARBA" id="ARBA00004651"/>
    </source>
</evidence>
<feature type="transmembrane region" description="Helical" evidence="8">
    <location>
        <begin position="338"/>
        <end position="358"/>
    </location>
</feature>
<dbReference type="GO" id="GO:0043190">
    <property type="term" value="C:ATP-binding cassette (ABC) transporter complex"/>
    <property type="evidence" value="ECO:0007669"/>
    <property type="project" value="InterPro"/>
</dbReference>
<evidence type="ECO:0000256" key="2">
    <source>
        <dbReference type="ARBA" id="ARBA00007783"/>
    </source>
</evidence>
<dbReference type="GO" id="GO:0140359">
    <property type="term" value="F:ABC-type transporter activity"/>
    <property type="evidence" value="ECO:0007669"/>
    <property type="project" value="InterPro"/>
</dbReference>
<evidence type="ECO:0000313" key="11">
    <source>
        <dbReference type="Proteomes" id="UP000029733"/>
    </source>
</evidence>
<dbReference type="PANTHER" id="PTHR30294:SF29">
    <property type="entry name" value="MULTIDRUG ABC TRANSPORTER PERMEASE YBHS-RELATED"/>
    <property type="match status" value="1"/>
</dbReference>
<reference evidence="10 11" key="1">
    <citation type="journal article" date="2014" name="Genome Announc.">
        <title>Draft genome sequences of eight enterohepatic helicobacter species isolated from both laboratory and wild rodents.</title>
        <authorList>
            <person name="Sheh A."/>
            <person name="Shen Z."/>
            <person name="Fox J.G."/>
        </authorList>
    </citation>
    <scope>NUCLEOTIDE SEQUENCE [LARGE SCALE GENOMIC DNA]</scope>
    <source>
        <strain evidence="10 11">MIT 09-6949</strain>
    </source>
</reference>
<dbReference type="InterPro" id="IPR013525">
    <property type="entry name" value="ABC2_TM"/>
</dbReference>
<evidence type="ECO:0000259" key="9">
    <source>
        <dbReference type="PROSITE" id="PS51012"/>
    </source>
</evidence>
<accession>A0A4U8TAA3</accession>
<comment type="subcellular location">
    <subcellularLocation>
        <location evidence="1 8">Cell membrane</location>
        <topology evidence="1 8">Multi-pass membrane protein</topology>
    </subcellularLocation>
</comment>
<evidence type="ECO:0000256" key="8">
    <source>
        <dbReference type="RuleBase" id="RU361157"/>
    </source>
</evidence>
<feature type="transmembrane region" description="Helical" evidence="8">
    <location>
        <begin position="220"/>
        <end position="242"/>
    </location>
</feature>
<keyword evidence="6 8" id="KW-1133">Transmembrane helix</keyword>
<dbReference type="RefSeq" id="WP_034352432.1">
    <property type="nucleotide sequence ID" value="NZ_JRPR02000002.1"/>
</dbReference>
<dbReference type="OrthoDB" id="9808686at2"/>
<dbReference type="PANTHER" id="PTHR30294">
    <property type="entry name" value="MEMBRANE COMPONENT OF ABC TRANSPORTER YHHJ-RELATED"/>
    <property type="match status" value="1"/>
</dbReference>
<evidence type="ECO:0000256" key="3">
    <source>
        <dbReference type="ARBA" id="ARBA00022448"/>
    </source>
</evidence>
<dbReference type="InterPro" id="IPR051449">
    <property type="entry name" value="ABC-2_transporter_component"/>
</dbReference>
<feature type="transmembrane region" description="Helical" evidence="8">
    <location>
        <begin position="248"/>
        <end position="272"/>
    </location>
</feature>
<keyword evidence="7 8" id="KW-0472">Membrane</keyword>
<name>A0A4U8TAA3_9HELI</name>
<evidence type="ECO:0000313" key="10">
    <source>
        <dbReference type="EMBL" id="TLD96796.1"/>
    </source>
</evidence>
<feature type="transmembrane region" description="Helical" evidence="8">
    <location>
        <begin position="279"/>
        <end position="303"/>
    </location>
</feature>
<feature type="transmembrane region" description="Helical" evidence="8">
    <location>
        <begin position="309"/>
        <end position="326"/>
    </location>
</feature>